<name>A0AAW2IA29_9NEOP</name>
<dbReference type="NCBIfam" id="TIGR00336">
    <property type="entry name" value="pyrE"/>
    <property type="match status" value="1"/>
</dbReference>
<dbReference type="Pfam" id="PF00156">
    <property type="entry name" value="Pribosyltran"/>
    <property type="match status" value="1"/>
</dbReference>
<dbReference type="FunFam" id="3.40.50.2020:FF:000025">
    <property type="entry name" value="Uridine monophosphate synthetase"/>
    <property type="match status" value="1"/>
</dbReference>
<comment type="similarity">
    <text evidence="4">In the C-terminal section; belongs to the OMP decarboxylase family.</text>
</comment>
<dbReference type="PANTHER" id="PTHR19278:SF9">
    <property type="entry name" value="URIDINE 5'-MONOPHOSPHATE SYNTHASE"/>
    <property type="match status" value="1"/>
</dbReference>
<feature type="domain" description="Phosphoribosyltransferase" evidence="14">
    <location>
        <begin position="46"/>
        <end position="159"/>
    </location>
</feature>
<evidence type="ECO:0000256" key="8">
    <source>
        <dbReference type="ARBA" id="ARBA00022676"/>
    </source>
</evidence>
<dbReference type="SUPFAM" id="SSF53271">
    <property type="entry name" value="PRTase-like"/>
    <property type="match status" value="1"/>
</dbReference>
<dbReference type="InterPro" id="IPR029057">
    <property type="entry name" value="PRTase-like"/>
</dbReference>
<keyword evidence="13" id="KW-0511">Multifunctional enzyme</keyword>
<keyword evidence="11" id="KW-0665">Pyrimidine biosynthesis</keyword>
<evidence type="ECO:0000256" key="2">
    <source>
        <dbReference type="ARBA" id="ARBA00004889"/>
    </source>
</evidence>
<dbReference type="GO" id="GO:0019856">
    <property type="term" value="P:pyrimidine nucleobase biosynthetic process"/>
    <property type="evidence" value="ECO:0007669"/>
    <property type="project" value="TreeGrafter"/>
</dbReference>
<evidence type="ECO:0000313" key="15">
    <source>
        <dbReference type="EMBL" id="KAL0278618.1"/>
    </source>
</evidence>
<comment type="pathway">
    <text evidence="1">Pyrimidine metabolism; UMP biosynthesis via de novo pathway; UMP from orotate: step 2/2.</text>
</comment>
<protein>
    <recommendedName>
        <fullName evidence="7">Uridine 5'-monophosphate synthase</fullName>
        <ecNumber evidence="5">2.4.2.10</ecNumber>
        <ecNumber evidence="6">4.1.1.23</ecNumber>
    </recommendedName>
</protein>
<organism evidence="15">
    <name type="scientific">Menopon gallinae</name>
    <name type="common">poultry shaft louse</name>
    <dbReference type="NCBI Taxonomy" id="328185"/>
    <lineage>
        <taxon>Eukaryota</taxon>
        <taxon>Metazoa</taxon>
        <taxon>Ecdysozoa</taxon>
        <taxon>Arthropoda</taxon>
        <taxon>Hexapoda</taxon>
        <taxon>Insecta</taxon>
        <taxon>Pterygota</taxon>
        <taxon>Neoptera</taxon>
        <taxon>Paraneoptera</taxon>
        <taxon>Psocodea</taxon>
        <taxon>Troctomorpha</taxon>
        <taxon>Phthiraptera</taxon>
        <taxon>Amblycera</taxon>
        <taxon>Menoponidae</taxon>
        <taxon>Menopon</taxon>
    </lineage>
</organism>
<dbReference type="GO" id="GO:0006222">
    <property type="term" value="P:UMP biosynthetic process"/>
    <property type="evidence" value="ECO:0007669"/>
    <property type="project" value="TreeGrafter"/>
</dbReference>
<gene>
    <name evidence="15" type="ORF">PYX00_000390</name>
</gene>
<evidence type="ECO:0000256" key="9">
    <source>
        <dbReference type="ARBA" id="ARBA00022679"/>
    </source>
</evidence>
<dbReference type="Gene3D" id="3.40.50.2020">
    <property type="match status" value="1"/>
</dbReference>
<dbReference type="GO" id="GO:0004590">
    <property type="term" value="F:orotidine-5'-phosphate decarboxylase activity"/>
    <property type="evidence" value="ECO:0007669"/>
    <property type="project" value="UniProtKB-EC"/>
</dbReference>
<dbReference type="AlphaFoldDB" id="A0AAW2IA29"/>
<evidence type="ECO:0000256" key="5">
    <source>
        <dbReference type="ARBA" id="ARBA00011971"/>
    </source>
</evidence>
<keyword evidence="12" id="KW-0456">Lyase</keyword>
<comment type="pathway">
    <text evidence="2">Pyrimidine metabolism; UMP biosynthesis via de novo pathway; UMP from orotate: step 1/2.</text>
</comment>
<evidence type="ECO:0000256" key="3">
    <source>
        <dbReference type="ARBA" id="ARBA00006221"/>
    </source>
</evidence>
<comment type="caution">
    <text evidence="15">The sequence shown here is derived from an EMBL/GenBank/DDBJ whole genome shotgun (WGS) entry which is preliminary data.</text>
</comment>
<keyword evidence="9" id="KW-0808">Transferase</keyword>
<keyword evidence="10" id="KW-0210">Decarboxylase</keyword>
<evidence type="ECO:0000256" key="4">
    <source>
        <dbReference type="ARBA" id="ARBA00009769"/>
    </source>
</evidence>
<evidence type="ECO:0000256" key="11">
    <source>
        <dbReference type="ARBA" id="ARBA00022975"/>
    </source>
</evidence>
<proteinExistence type="inferred from homology"/>
<dbReference type="EC" id="4.1.1.23" evidence="6"/>
<dbReference type="GO" id="GO:0004588">
    <property type="term" value="F:orotate phosphoribosyltransferase activity"/>
    <property type="evidence" value="ECO:0007669"/>
    <property type="project" value="UniProtKB-EC"/>
</dbReference>
<evidence type="ECO:0000256" key="13">
    <source>
        <dbReference type="ARBA" id="ARBA00023268"/>
    </source>
</evidence>
<dbReference type="CDD" id="cd06223">
    <property type="entry name" value="PRTases_typeI"/>
    <property type="match status" value="1"/>
</dbReference>
<dbReference type="EC" id="2.4.2.10" evidence="5"/>
<dbReference type="InterPro" id="IPR023031">
    <property type="entry name" value="OPRT"/>
</dbReference>
<evidence type="ECO:0000259" key="14">
    <source>
        <dbReference type="Pfam" id="PF00156"/>
    </source>
</evidence>
<dbReference type="HAMAP" id="MF_01208">
    <property type="entry name" value="PyrE"/>
    <property type="match status" value="1"/>
</dbReference>
<evidence type="ECO:0000256" key="1">
    <source>
        <dbReference type="ARBA" id="ARBA00004861"/>
    </source>
</evidence>
<evidence type="ECO:0000256" key="7">
    <source>
        <dbReference type="ARBA" id="ARBA00015047"/>
    </source>
</evidence>
<dbReference type="EMBL" id="JARGDH010000001">
    <property type="protein sequence ID" value="KAL0278618.1"/>
    <property type="molecule type" value="Genomic_DNA"/>
</dbReference>
<evidence type="ECO:0000256" key="6">
    <source>
        <dbReference type="ARBA" id="ARBA00012321"/>
    </source>
</evidence>
<comment type="similarity">
    <text evidence="3">In the N-terminal section; belongs to the purine/pyrimidine phosphoribosyltransferase family.</text>
</comment>
<reference evidence="15" key="1">
    <citation type="journal article" date="2024" name="Gigascience">
        <title>Chromosome-level genome of the poultry shaft louse Menopon gallinae provides insight into the host-switching and adaptive evolution of parasitic lice.</title>
        <authorList>
            <person name="Xu Y."/>
            <person name="Ma L."/>
            <person name="Liu S."/>
            <person name="Liang Y."/>
            <person name="Liu Q."/>
            <person name="He Z."/>
            <person name="Tian L."/>
            <person name="Duan Y."/>
            <person name="Cai W."/>
            <person name="Li H."/>
            <person name="Song F."/>
        </authorList>
    </citation>
    <scope>NUCLEOTIDE SEQUENCE</scope>
    <source>
        <strain evidence="15">Cailab_2023a</strain>
    </source>
</reference>
<dbReference type="PANTHER" id="PTHR19278">
    <property type="entry name" value="OROTATE PHOSPHORIBOSYLTRANSFERASE"/>
    <property type="match status" value="1"/>
</dbReference>
<dbReference type="InterPro" id="IPR004467">
    <property type="entry name" value="Or_phspho_trans_dom"/>
</dbReference>
<accession>A0AAW2IA29</accession>
<evidence type="ECO:0000256" key="10">
    <source>
        <dbReference type="ARBA" id="ARBA00022793"/>
    </source>
</evidence>
<evidence type="ECO:0000256" key="12">
    <source>
        <dbReference type="ARBA" id="ARBA00023239"/>
    </source>
</evidence>
<dbReference type="InterPro" id="IPR000836">
    <property type="entry name" value="PRTase_dom"/>
</dbReference>
<keyword evidence="8" id="KW-0328">Glycosyltransferase</keyword>
<sequence>MNGDSRLEKLIIDLFDINALKFGDFKMKVGVNSPVYFDLRSIVSYPKLLDLLTTLITELIKKENMGNYSHICGVPYTALPLATLVSIKTETPMLIRRREAKDYGTRKMIEGHFKRGDECLIIEDVVTSGSSIIDTFRDLNNEGLKATHAVVVVDREQGGTQNLKEKGIKMHVLVTLSELLKILLRAGKISENVVEDVQKYTSNTQINIDGSFRVANSNGN</sequence>